<dbReference type="AlphaFoldDB" id="A0A2I0BGM3"/>
<dbReference type="EMBL" id="KZ451885">
    <property type="protein sequence ID" value="PKA66939.1"/>
    <property type="molecule type" value="Genomic_DNA"/>
</dbReference>
<dbReference type="STRING" id="1088818.A0A2I0BGM3"/>
<protein>
    <submittedName>
        <fullName evidence="2">Elongation factor 1-alpha</fullName>
    </submittedName>
</protein>
<feature type="region of interest" description="Disordered" evidence="1">
    <location>
        <begin position="231"/>
        <end position="280"/>
    </location>
</feature>
<dbReference type="GO" id="GO:0003746">
    <property type="term" value="F:translation elongation factor activity"/>
    <property type="evidence" value="ECO:0007669"/>
    <property type="project" value="UniProtKB-KW"/>
</dbReference>
<name>A0A2I0BGM3_9ASPA</name>
<proteinExistence type="predicted"/>
<keyword evidence="2" id="KW-0648">Protein biosynthesis</keyword>
<reference evidence="2 3" key="1">
    <citation type="journal article" date="2017" name="Nature">
        <title>The Apostasia genome and the evolution of orchids.</title>
        <authorList>
            <person name="Zhang G.Q."/>
            <person name="Liu K.W."/>
            <person name="Li Z."/>
            <person name="Lohaus R."/>
            <person name="Hsiao Y.Y."/>
            <person name="Niu S.C."/>
            <person name="Wang J.Y."/>
            <person name="Lin Y.C."/>
            <person name="Xu Q."/>
            <person name="Chen L.J."/>
            <person name="Yoshida K."/>
            <person name="Fujiwara S."/>
            <person name="Wang Z.W."/>
            <person name="Zhang Y.Q."/>
            <person name="Mitsuda N."/>
            <person name="Wang M."/>
            <person name="Liu G.H."/>
            <person name="Pecoraro L."/>
            <person name="Huang H.X."/>
            <person name="Xiao X.J."/>
            <person name="Lin M."/>
            <person name="Wu X.Y."/>
            <person name="Wu W.L."/>
            <person name="Chen Y.Y."/>
            <person name="Chang S.B."/>
            <person name="Sakamoto S."/>
            <person name="Ohme-Takagi M."/>
            <person name="Yagi M."/>
            <person name="Zeng S.J."/>
            <person name="Shen C.Y."/>
            <person name="Yeh C.M."/>
            <person name="Luo Y.B."/>
            <person name="Tsai W.C."/>
            <person name="Van de Peer Y."/>
            <person name="Liu Z.J."/>
        </authorList>
    </citation>
    <scope>NUCLEOTIDE SEQUENCE [LARGE SCALE GENOMIC DNA]</scope>
    <source>
        <strain evidence="3">cv. Shenzhen</strain>
        <tissue evidence="2">Stem</tissue>
    </source>
</reference>
<sequence>MASLPPPSKSGQYPSPSPPHSLSEDSASDLLPRTLQEPPPLPAPAAAGARTNATVIAGTSSGSLASSDEDFSAGDPGNPPWRRGKWVHFYRPEWLRTRRPAPPPGVPSYPIPSLSSGHRREQENRQTLVGRGLQDLPPRRPPAIVGESSSGVQPSSGDLGTELPPLEQGNPMNRVKEWLQTRRSVLEWPPGIYMRGRFRVEVRRFQAMDSFQGGAGPDPVEEWHGAADEYRRAGGAPSSSSSEYNGDSDGAAGDVGDVNRASINGDQTPSRDERRQRSSAEVARISYKYGRSLPLTPDNRSLAHCSCESAAAASSSCLLASLVKDYIAMVSIASSFGFKCHFCEHLVALFWGHRSISLIELSSPLFHINVASLGYLTVCHLVPVTMGKEKVHINIVVGGLVDSDKLTTTGYFIYKLGGIDKQVIERFL</sequence>
<feature type="compositionally biased region" description="Polar residues" evidence="1">
    <location>
        <begin position="147"/>
        <end position="158"/>
    </location>
</feature>
<keyword evidence="3" id="KW-1185">Reference proteome</keyword>
<dbReference type="Proteomes" id="UP000236161">
    <property type="component" value="Unassembled WGS sequence"/>
</dbReference>
<feature type="region of interest" description="Disordered" evidence="1">
    <location>
        <begin position="96"/>
        <end position="170"/>
    </location>
</feature>
<gene>
    <name evidence="2" type="primary">EF1</name>
    <name evidence="2" type="ORF">AXF42_Ash003596</name>
</gene>
<evidence type="ECO:0000256" key="1">
    <source>
        <dbReference type="SAM" id="MobiDB-lite"/>
    </source>
</evidence>
<feature type="compositionally biased region" description="Basic and acidic residues" evidence="1">
    <location>
        <begin position="269"/>
        <end position="278"/>
    </location>
</feature>
<accession>A0A2I0BGM3</accession>
<feature type="compositionally biased region" description="Low complexity" evidence="1">
    <location>
        <begin position="238"/>
        <end position="258"/>
    </location>
</feature>
<evidence type="ECO:0000313" key="3">
    <source>
        <dbReference type="Proteomes" id="UP000236161"/>
    </source>
</evidence>
<keyword evidence="2" id="KW-0251">Elongation factor</keyword>
<feature type="compositionally biased region" description="Pro residues" evidence="1">
    <location>
        <begin position="100"/>
        <end position="110"/>
    </location>
</feature>
<feature type="compositionally biased region" description="Polar residues" evidence="1">
    <location>
        <begin position="51"/>
        <end position="66"/>
    </location>
</feature>
<feature type="region of interest" description="Disordered" evidence="1">
    <location>
        <begin position="1"/>
        <end position="83"/>
    </location>
</feature>
<organism evidence="2 3">
    <name type="scientific">Apostasia shenzhenica</name>
    <dbReference type="NCBI Taxonomy" id="1088818"/>
    <lineage>
        <taxon>Eukaryota</taxon>
        <taxon>Viridiplantae</taxon>
        <taxon>Streptophyta</taxon>
        <taxon>Embryophyta</taxon>
        <taxon>Tracheophyta</taxon>
        <taxon>Spermatophyta</taxon>
        <taxon>Magnoliopsida</taxon>
        <taxon>Liliopsida</taxon>
        <taxon>Asparagales</taxon>
        <taxon>Orchidaceae</taxon>
        <taxon>Apostasioideae</taxon>
        <taxon>Apostasia</taxon>
    </lineage>
</organism>
<evidence type="ECO:0000313" key="2">
    <source>
        <dbReference type="EMBL" id="PKA66939.1"/>
    </source>
</evidence>